<reference evidence="2 3" key="1">
    <citation type="submission" date="2019-09" db="EMBL/GenBank/DDBJ databases">
        <title>A chromosome-level genome assembly of the Chinese tupelo Nyssa sinensis.</title>
        <authorList>
            <person name="Yang X."/>
            <person name="Kang M."/>
            <person name="Yang Y."/>
            <person name="Xiong H."/>
            <person name="Wang M."/>
            <person name="Zhang Z."/>
            <person name="Wang Z."/>
            <person name="Wu H."/>
            <person name="Ma T."/>
            <person name="Liu J."/>
            <person name="Xi Z."/>
        </authorList>
    </citation>
    <scope>NUCLEOTIDE SEQUENCE [LARGE SCALE GENOMIC DNA]</scope>
    <source>
        <strain evidence="2">J267</strain>
        <tissue evidence="2">Leaf</tissue>
    </source>
</reference>
<dbReference type="Proteomes" id="UP000325577">
    <property type="component" value="Linkage Group LG11"/>
</dbReference>
<accession>A0A5J5BLC5</accession>
<dbReference type="InterPro" id="IPR006527">
    <property type="entry name" value="F-box-assoc_dom_typ1"/>
</dbReference>
<gene>
    <name evidence="2" type="ORF">F0562_021940</name>
</gene>
<organism evidence="2 3">
    <name type="scientific">Nyssa sinensis</name>
    <dbReference type="NCBI Taxonomy" id="561372"/>
    <lineage>
        <taxon>Eukaryota</taxon>
        <taxon>Viridiplantae</taxon>
        <taxon>Streptophyta</taxon>
        <taxon>Embryophyta</taxon>
        <taxon>Tracheophyta</taxon>
        <taxon>Spermatophyta</taxon>
        <taxon>Magnoliopsida</taxon>
        <taxon>eudicotyledons</taxon>
        <taxon>Gunneridae</taxon>
        <taxon>Pentapetalae</taxon>
        <taxon>asterids</taxon>
        <taxon>Cornales</taxon>
        <taxon>Nyssaceae</taxon>
        <taxon>Nyssa</taxon>
    </lineage>
</organism>
<dbReference type="NCBIfam" id="TIGR01640">
    <property type="entry name" value="F_box_assoc_1"/>
    <property type="match status" value="1"/>
</dbReference>
<evidence type="ECO:0000259" key="1">
    <source>
        <dbReference type="Pfam" id="PF07734"/>
    </source>
</evidence>
<evidence type="ECO:0000313" key="2">
    <source>
        <dbReference type="EMBL" id="KAA8543883.1"/>
    </source>
</evidence>
<protein>
    <recommendedName>
        <fullName evidence="1">F-box associated beta-propeller type 1 domain-containing protein</fullName>
    </recommendedName>
</protein>
<evidence type="ECO:0000313" key="3">
    <source>
        <dbReference type="Proteomes" id="UP000325577"/>
    </source>
</evidence>
<name>A0A5J5BLC5_9ASTE</name>
<keyword evidence="3" id="KW-1185">Reference proteome</keyword>
<dbReference type="EMBL" id="CM018034">
    <property type="protein sequence ID" value="KAA8543883.1"/>
    <property type="molecule type" value="Genomic_DNA"/>
</dbReference>
<dbReference type="AlphaFoldDB" id="A0A5J5BLC5"/>
<dbReference type="PANTHER" id="PTHR31111">
    <property type="entry name" value="BNAA05G37150D PROTEIN-RELATED"/>
    <property type="match status" value="1"/>
</dbReference>
<dbReference type="PANTHER" id="PTHR31111:SF136">
    <property type="entry name" value="F-BOX ASSOCIATED DOMAIN-CONTAINING PROTEIN"/>
    <property type="match status" value="1"/>
</dbReference>
<dbReference type="InterPro" id="IPR017451">
    <property type="entry name" value="F-box-assoc_interact_dom"/>
</dbReference>
<dbReference type="Pfam" id="PF07734">
    <property type="entry name" value="FBA_1"/>
    <property type="match status" value="1"/>
</dbReference>
<proteinExistence type="predicted"/>
<sequence>MTPTSNIRKLTLVNSCNGLLCLCHSAYHIIVFNPVTGEQMTLPKSTKVENIKAGTDSVFGFGFSSRTNQYKVVRVIYQNQNPRRGKSGLARSVAQVHTLGTRSWRTIQKSPLLLCNASYTTFLNVVIHWLLGDHPDSSDLICCFDVRDEEFGSVSPPWTDYFDKDRSIMSMGVLGESLCICDTSFNSIDIWVMNEYGVQESWTKHFQINLEIDYYPTFICEPIKYLTNGELVVLIEQEDLVFYDPNRGHRHGTCNSSGASAELEHWKWIRSSFFIGSGKRSDYGLRKLHCLPPCPALPPPIHQNIHTAFGNALKNLNRSNQIKDLIFWTKNCWEQCHYT</sequence>
<dbReference type="OrthoDB" id="610337at2759"/>
<feature type="domain" description="F-box associated beta-propeller type 1" evidence="1">
    <location>
        <begin position="10"/>
        <end position="218"/>
    </location>
</feature>